<dbReference type="GO" id="GO:0003839">
    <property type="term" value="F:gamma-glutamylcyclotransferase activity"/>
    <property type="evidence" value="ECO:0007669"/>
    <property type="project" value="UniProtKB-EC"/>
</dbReference>
<dbReference type="Gene3D" id="3.10.490.10">
    <property type="entry name" value="Gamma-glutamyl cyclotransferase-like"/>
    <property type="match status" value="1"/>
</dbReference>
<evidence type="ECO:0000313" key="5">
    <source>
        <dbReference type="EMBL" id="KAJ3221199.1"/>
    </source>
</evidence>
<keyword evidence="6" id="KW-1185">Reference proteome</keyword>
<sequence>ETMDNQISFYFAYGSNMCKTRLLERKVEYVSRSLAYLQGHQLEFTLPHKKLRNMEFIKDDHLIGYANVSKVSETTSNVIDQFCKSSVVYGILIELKTKEEIYKLDFFEGIEFGHYTRERVQVQRIKEGREETVEALIYFAGRNLLKNGLKPSKKYMNYLLGGSDLLPTDYVDNLKQLETH</sequence>
<feature type="non-terminal residue" evidence="5">
    <location>
        <position position="1"/>
    </location>
</feature>
<evidence type="ECO:0000313" key="6">
    <source>
        <dbReference type="Proteomes" id="UP001211065"/>
    </source>
</evidence>
<feature type="binding site" evidence="4">
    <location>
        <position position="155"/>
    </location>
    <ligand>
        <name>substrate</name>
    </ligand>
</feature>
<evidence type="ECO:0000256" key="2">
    <source>
        <dbReference type="ARBA" id="ARBA00023239"/>
    </source>
</evidence>
<protein>
    <recommendedName>
        <fullName evidence="1">gamma-glutamylcyclotransferase</fullName>
        <ecNumber evidence="1">4.3.2.9</ecNumber>
    </recommendedName>
</protein>
<feature type="binding site" evidence="4">
    <location>
        <begin position="10"/>
        <end position="15"/>
    </location>
    <ligand>
        <name>substrate</name>
    </ligand>
</feature>
<dbReference type="AlphaFoldDB" id="A0AAD5U1B8"/>
<dbReference type="InterPro" id="IPR017939">
    <property type="entry name" value="G-Glutamylcylcotransferase"/>
</dbReference>
<dbReference type="PANTHER" id="PTHR12935">
    <property type="entry name" value="GAMMA-GLUTAMYLCYCLOTRANSFERASE"/>
    <property type="match status" value="1"/>
</dbReference>
<dbReference type="Proteomes" id="UP001211065">
    <property type="component" value="Unassembled WGS sequence"/>
</dbReference>
<feature type="active site" description="Proton acceptor" evidence="3">
    <location>
        <position position="108"/>
    </location>
</feature>
<dbReference type="Pfam" id="PF13772">
    <property type="entry name" value="AIG2_2"/>
    <property type="match status" value="1"/>
</dbReference>
<dbReference type="PANTHER" id="PTHR12935:SF0">
    <property type="entry name" value="GAMMA-GLUTAMYLCYCLOTRANSFERASE"/>
    <property type="match status" value="1"/>
</dbReference>
<dbReference type="EC" id="4.3.2.9" evidence="1"/>
<evidence type="ECO:0000256" key="3">
    <source>
        <dbReference type="PIRSR" id="PIRSR617939-1"/>
    </source>
</evidence>
<keyword evidence="2" id="KW-0456">Lyase</keyword>
<dbReference type="InterPro" id="IPR036568">
    <property type="entry name" value="GGCT-like_sf"/>
</dbReference>
<dbReference type="InterPro" id="IPR013024">
    <property type="entry name" value="GGCT-like"/>
</dbReference>
<proteinExistence type="predicted"/>
<dbReference type="CDD" id="cd06661">
    <property type="entry name" value="GGCT_like"/>
    <property type="match status" value="1"/>
</dbReference>
<gene>
    <name evidence="5" type="ORF">HK099_003704</name>
</gene>
<evidence type="ECO:0000256" key="1">
    <source>
        <dbReference type="ARBA" id="ARBA00012346"/>
    </source>
</evidence>
<evidence type="ECO:0000256" key="4">
    <source>
        <dbReference type="PIRSR" id="PIRSR617939-2"/>
    </source>
</evidence>
<comment type="caution">
    <text evidence="5">The sequence shown here is derived from an EMBL/GenBank/DDBJ whole genome shotgun (WGS) entry which is preliminary data.</text>
</comment>
<organism evidence="5 6">
    <name type="scientific">Clydaea vesicula</name>
    <dbReference type="NCBI Taxonomy" id="447962"/>
    <lineage>
        <taxon>Eukaryota</taxon>
        <taxon>Fungi</taxon>
        <taxon>Fungi incertae sedis</taxon>
        <taxon>Chytridiomycota</taxon>
        <taxon>Chytridiomycota incertae sedis</taxon>
        <taxon>Chytridiomycetes</taxon>
        <taxon>Lobulomycetales</taxon>
        <taxon>Lobulomycetaceae</taxon>
        <taxon>Clydaea</taxon>
    </lineage>
</organism>
<accession>A0AAD5U1B8</accession>
<dbReference type="SUPFAM" id="SSF110857">
    <property type="entry name" value="Gamma-glutamyl cyclotransferase-like"/>
    <property type="match status" value="1"/>
</dbReference>
<dbReference type="EMBL" id="JADGJW010000245">
    <property type="protein sequence ID" value="KAJ3221199.1"/>
    <property type="molecule type" value="Genomic_DNA"/>
</dbReference>
<name>A0AAD5U1B8_9FUNG</name>
<reference evidence="5" key="1">
    <citation type="submission" date="2020-05" db="EMBL/GenBank/DDBJ databases">
        <title>Phylogenomic resolution of chytrid fungi.</title>
        <authorList>
            <person name="Stajich J.E."/>
            <person name="Amses K."/>
            <person name="Simmons R."/>
            <person name="Seto K."/>
            <person name="Myers J."/>
            <person name="Bonds A."/>
            <person name="Quandt C.A."/>
            <person name="Barry K."/>
            <person name="Liu P."/>
            <person name="Grigoriev I."/>
            <person name="Longcore J.E."/>
            <person name="James T.Y."/>
        </authorList>
    </citation>
    <scope>NUCLEOTIDE SEQUENCE</scope>
    <source>
        <strain evidence="5">JEL0476</strain>
    </source>
</reference>